<organism evidence="1 2">
    <name type="scientific">Paenibacillus aceris</name>
    <dbReference type="NCBI Taxonomy" id="869555"/>
    <lineage>
        <taxon>Bacteria</taxon>
        <taxon>Bacillati</taxon>
        <taxon>Bacillota</taxon>
        <taxon>Bacilli</taxon>
        <taxon>Bacillales</taxon>
        <taxon>Paenibacillaceae</taxon>
        <taxon>Paenibacillus</taxon>
    </lineage>
</organism>
<comment type="caution">
    <text evidence="1">The sequence shown here is derived from an EMBL/GenBank/DDBJ whole genome shotgun (WGS) entry which is preliminary data.</text>
</comment>
<protein>
    <submittedName>
        <fullName evidence="1">Uncharacterized protein</fullName>
    </submittedName>
</protein>
<proteinExistence type="predicted"/>
<gene>
    <name evidence="1" type="ORF">J2Z65_006464</name>
</gene>
<accession>A0ABS4I8K6</accession>
<sequence>MEIQGLNDEKTGRLNSTKYDIKCRSDGAECRKDVELNKERL</sequence>
<dbReference type="EMBL" id="JAGGKV010000030">
    <property type="protein sequence ID" value="MBP1967200.1"/>
    <property type="molecule type" value="Genomic_DNA"/>
</dbReference>
<dbReference type="Proteomes" id="UP001519344">
    <property type="component" value="Unassembled WGS sequence"/>
</dbReference>
<reference evidence="1 2" key="1">
    <citation type="submission" date="2021-03" db="EMBL/GenBank/DDBJ databases">
        <title>Genomic Encyclopedia of Type Strains, Phase IV (KMG-IV): sequencing the most valuable type-strain genomes for metagenomic binning, comparative biology and taxonomic classification.</title>
        <authorList>
            <person name="Goeker M."/>
        </authorList>
    </citation>
    <scope>NUCLEOTIDE SEQUENCE [LARGE SCALE GENOMIC DNA]</scope>
    <source>
        <strain evidence="1 2">DSM 24950</strain>
    </source>
</reference>
<name>A0ABS4I8K6_9BACL</name>
<keyword evidence="2" id="KW-1185">Reference proteome</keyword>
<evidence type="ECO:0000313" key="1">
    <source>
        <dbReference type="EMBL" id="MBP1967200.1"/>
    </source>
</evidence>
<evidence type="ECO:0000313" key="2">
    <source>
        <dbReference type="Proteomes" id="UP001519344"/>
    </source>
</evidence>